<accession>A0A8K0JXZ5</accession>
<dbReference type="InterPro" id="IPR035969">
    <property type="entry name" value="Rab-GAP_TBC_sf"/>
</dbReference>
<dbReference type="EMBL" id="KZ308177">
    <property type="protein sequence ID" value="KAG8223875.1"/>
    <property type="molecule type" value="Genomic_DNA"/>
</dbReference>
<reference evidence="1" key="2">
    <citation type="submission" date="2017-10" db="EMBL/GenBank/DDBJ databases">
        <title>Ladona fulva Genome sequencing and assembly.</title>
        <authorList>
            <person name="Murali S."/>
            <person name="Richards S."/>
            <person name="Bandaranaike D."/>
            <person name="Bellair M."/>
            <person name="Blankenburg K."/>
            <person name="Chao H."/>
            <person name="Dinh H."/>
            <person name="Doddapaneni H."/>
            <person name="Dugan-Rocha S."/>
            <person name="Elkadiri S."/>
            <person name="Gnanaolivu R."/>
            <person name="Hernandez B."/>
            <person name="Skinner E."/>
            <person name="Javaid M."/>
            <person name="Lee S."/>
            <person name="Li M."/>
            <person name="Ming W."/>
            <person name="Munidasa M."/>
            <person name="Muniz J."/>
            <person name="Nguyen L."/>
            <person name="Hughes D."/>
            <person name="Osuji N."/>
            <person name="Pu L.-L."/>
            <person name="Puazo M."/>
            <person name="Qu C."/>
            <person name="Quiroz J."/>
            <person name="Raj R."/>
            <person name="Weissenberger G."/>
            <person name="Xin Y."/>
            <person name="Zou X."/>
            <person name="Han Y."/>
            <person name="Worley K."/>
            <person name="Muzny D."/>
            <person name="Gibbs R."/>
        </authorList>
    </citation>
    <scope>NUCLEOTIDE SEQUENCE</scope>
    <source>
        <strain evidence="1">Sampled in the wild</strain>
    </source>
</reference>
<dbReference type="Proteomes" id="UP000792457">
    <property type="component" value="Unassembled WGS sequence"/>
</dbReference>
<evidence type="ECO:0008006" key="3">
    <source>
        <dbReference type="Google" id="ProtNLM"/>
    </source>
</evidence>
<comment type="caution">
    <text evidence="1">The sequence shown here is derived from an EMBL/GenBank/DDBJ whole genome shotgun (WGS) entry which is preliminary data.</text>
</comment>
<gene>
    <name evidence="1" type="ORF">J437_LFUL005439</name>
</gene>
<evidence type="ECO:0000313" key="2">
    <source>
        <dbReference type="Proteomes" id="UP000792457"/>
    </source>
</evidence>
<keyword evidence="2" id="KW-1185">Reference proteome</keyword>
<dbReference type="AlphaFoldDB" id="A0A8K0JXZ5"/>
<name>A0A8K0JXZ5_LADFU</name>
<protein>
    <recommendedName>
        <fullName evidence="3">TBC1 domain family member 25</fullName>
    </recommendedName>
</protein>
<reference evidence="1" key="1">
    <citation type="submission" date="2013-04" db="EMBL/GenBank/DDBJ databases">
        <authorList>
            <person name="Qu J."/>
            <person name="Murali S.C."/>
            <person name="Bandaranaike D."/>
            <person name="Bellair M."/>
            <person name="Blankenburg K."/>
            <person name="Chao H."/>
            <person name="Dinh H."/>
            <person name="Doddapaneni H."/>
            <person name="Downs B."/>
            <person name="Dugan-Rocha S."/>
            <person name="Elkadiri S."/>
            <person name="Gnanaolivu R.D."/>
            <person name="Hernandez B."/>
            <person name="Javaid M."/>
            <person name="Jayaseelan J.C."/>
            <person name="Lee S."/>
            <person name="Li M."/>
            <person name="Ming W."/>
            <person name="Munidasa M."/>
            <person name="Muniz J."/>
            <person name="Nguyen L."/>
            <person name="Ongeri F."/>
            <person name="Osuji N."/>
            <person name="Pu L.-L."/>
            <person name="Puazo M."/>
            <person name="Qu C."/>
            <person name="Quiroz J."/>
            <person name="Raj R."/>
            <person name="Weissenberger G."/>
            <person name="Xin Y."/>
            <person name="Zou X."/>
            <person name="Han Y."/>
            <person name="Richards S."/>
            <person name="Worley K."/>
            <person name="Muzny D."/>
            <person name="Gibbs R."/>
        </authorList>
    </citation>
    <scope>NUCLEOTIDE SEQUENCE</scope>
    <source>
        <strain evidence="1">Sampled in the wild</strain>
    </source>
</reference>
<organism evidence="1 2">
    <name type="scientific">Ladona fulva</name>
    <name type="common">Scarce chaser dragonfly</name>
    <name type="synonym">Libellula fulva</name>
    <dbReference type="NCBI Taxonomy" id="123851"/>
    <lineage>
        <taxon>Eukaryota</taxon>
        <taxon>Metazoa</taxon>
        <taxon>Ecdysozoa</taxon>
        <taxon>Arthropoda</taxon>
        <taxon>Hexapoda</taxon>
        <taxon>Insecta</taxon>
        <taxon>Pterygota</taxon>
        <taxon>Palaeoptera</taxon>
        <taxon>Odonata</taxon>
        <taxon>Epiprocta</taxon>
        <taxon>Anisoptera</taxon>
        <taxon>Libelluloidea</taxon>
        <taxon>Libellulidae</taxon>
        <taxon>Ladona</taxon>
    </lineage>
</organism>
<dbReference type="SUPFAM" id="SSF47923">
    <property type="entry name" value="Ypt/Rab-GAP domain of gyp1p"/>
    <property type="match status" value="1"/>
</dbReference>
<proteinExistence type="predicted"/>
<evidence type="ECO:0000313" key="1">
    <source>
        <dbReference type="EMBL" id="KAG8223875.1"/>
    </source>
</evidence>
<dbReference type="OrthoDB" id="10264062at2759"/>
<sequence length="285" mass="32852">MAAMLGYGREAVRVKVKKCEGQLQPEDRKFSVDPQITSFEVLLSILAKAFDIKGEFTVSYRVVDDYGQETYLSLLSDWDLDAAFLSASEPCLCLRVDMKKFEEGLALDDWEMTASVPHEIHHHHHHHIPRMQVVTETKPQNRLPGLILNQVERTFSMVQRAFNLVEDQSQNIPPAPNPIYSTPCCSQTSLPPRPPLTDAEFRTFLGPLGQLTRGRELRAVVHLGGMEPSLRKVVWKHILNVYPEGMTGKERMDYMKKKSYEYEELRDTWKEMIKKGQLKSKFRYV</sequence>